<evidence type="ECO:0000256" key="4">
    <source>
        <dbReference type="ARBA" id="ARBA00022481"/>
    </source>
</evidence>
<organism evidence="13 14">
    <name type="scientific">Pseudoalteromonas denitrificans DSM 6059</name>
    <dbReference type="NCBI Taxonomy" id="1123010"/>
    <lineage>
        <taxon>Bacteria</taxon>
        <taxon>Pseudomonadati</taxon>
        <taxon>Pseudomonadota</taxon>
        <taxon>Gammaproteobacteria</taxon>
        <taxon>Alteromonadales</taxon>
        <taxon>Pseudoalteromonadaceae</taxon>
        <taxon>Pseudoalteromonas</taxon>
    </lineage>
</organism>
<dbReference type="Gene3D" id="3.55.40.10">
    <property type="entry name" value="minor pseudopilin epsh domain"/>
    <property type="match status" value="1"/>
</dbReference>
<keyword evidence="5" id="KW-0997">Cell inner membrane</keyword>
<keyword evidence="3" id="KW-1003">Cell membrane</keyword>
<dbReference type="GO" id="GO:0015628">
    <property type="term" value="P:protein secretion by the type II secretion system"/>
    <property type="evidence" value="ECO:0007669"/>
    <property type="project" value="InterPro"/>
</dbReference>
<dbReference type="NCBIfam" id="TIGR02532">
    <property type="entry name" value="IV_pilin_GFxxxE"/>
    <property type="match status" value="1"/>
</dbReference>
<dbReference type="GO" id="GO:0005886">
    <property type="term" value="C:plasma membrane"/>
    <property type="evidence" value="ECO:0007669"/>
    <property type="project" value="UniProtKB-SubCell"/>
</dbReference>
<keyword evidence="4" id="KW-0488">Methylation</keyword>
<feature type="domain" description="General secretion pathway GspH" evidence="12">
    <location>
        <begin position="50"/>
        <end position="161"/>
    </location>
</feature>
<dbReference type="InterPro" id="IPR045584">
    <property type="entry name" value="Pilin-like"/>
</dbReference>
<evidence type="ECO:0000256" key="5">
    <source>
        <dbReference type="ARBA" id="ARBA00022519"/>
    </source>
</evidence>
<dbReference type="EMBL" id="FOLO01000043">
    <property type="protein sequence ID" value="SFD24854.1"/>
    <property type="molecule type" value="Genomic_DNA"/>
</dbReference>
<dbReference type="GO" id="GO:0015627">
    <property type="term" value="C:type II protein secretion system complex"/>
    <property type="evidence" value="ECO:0007669"/>
    <property type="project" value="InterPro"/>
</dbReference>
<comment type="subcellular location">
    <subcellularLocation>
        <location evidence="1">Cell inner membrane</location>
        <topology evidence="1">Single-pass membrane protein</topology>
    </subcellularLocation>
</comment>
<evidence type="ECO:0000313" key="14">
    <source>
        <dbReference type="Proteomes" id="UP000198862"/>
    </source>
</evidence>
<keyword evidence="6 11" id="KW-0812">Transmembrane</keyword>
<evidence type="ECO:0000256" key="8">
    <source>
        <dbReference type="ARBA" id="ARBA00023136"/>
    </source>
</evidence>
<evidence type="ECO:0000256" key="6">
    <source>
        <dbReference type="ARBA" id="ARBA00022692"/>
    </source>
</evidence>
<evidence type="ECO:0000256" key="7">
    <source>
        <dbReference type="ARBA" id="ARBA00022989"/>
    </source>
</evidence>
<comment type="similarity">
    <text evidence="9">Belongs to the GSP H family.</text>
</comment>
<evidence type="ECO:0000256" key="2">
    <source>
        <dbReference type="ARBA" id="ARBA00021549"/>
    </source>
</evidence>
<protein>
    <recommendedName>
        <fullName evidence="2">Type II secretion system protein H</fullName>
    </recommendedName>
    <alternativeName>
        <fullName evidence="10">General secretion pathway protein H</fullName>
    </alternativeName>
</protein>
<name>A0A1I1QRV1_9GAMM</name>
<dbReference type="RefSeq" id="WP_091988776.1">
    <property type="nucleotide sequence ID" value="NZ_FOLO01000043.1"/>
</dbReference>
<evidence type="ECO:0000313" key="13">
    <source>
        <dbReference type="EMBL" id="SFD24854.1"/>
    </source>
</evidence>
<evidence type="ECO:0000259" key="12">
    <source>
        <dbReference type="Pfam" id="PF12019"/>
    </source>
</evidence>
<keyword evidence="7 11" id="KW-1133">Transmembrane helix</keyword>
<evidence type="ECO:0000256" key="3">
    <source>
        <dbReference type="ARBA" id="ARBA00022475"/>
    </source>
</evidence>
<dbReference type="InterPro" id="IPR012902">
    <property type="entry name" value="N_methyl_site"/>
</dbReference>
<feature type="transmembrane region" description="Helical" evidence="11">
    <location>
        <begin position="12"/>
        <end position="30"/>
    </location>
</feature>
<dbReference type="OrthoDB" id="6315619at2"/>
<sequence length="171" mass="19316">MKCIKLPCHGFSMIELMVSCSIVSIILAISSPSFTKLLATGERDNRLFLLKSHLMYSRIFAINNNTNVTVCPLDSGECSDLWHKEISIFVDYDKNQKLNGEDYLLKIIGKINKNHTFTYPRNAITYKPDGSISGFQSGSFIYCLPEYLTLEGKRITMSQAGRIKLQSTNKC</sequence>
<accession>A0A1I1QRV1</accession>
<gene>
    <name evidence="13" type="ORF">SAMN02745724_03995</name>
</gene>
<keyword evidence="14" id="KW-1185">Reference proteome</keyword>
<dbReference type="Proteomes" id="UP000198862">
    <property type="component" value="Unassembled WGS sequence"/>
</dbReference>
<evidence type="ECO:0000256" key="1">
    <source>
        <dbReference type="ARBA" id="ARBA00004377"/>
    </source>
</evidence>
<dbReference type="Pfam" id="PF07963">
    <property type="entry name" value="N_methyl"/>
    <property type="match status" value="1"/>
</dbReference>
<dbReference type="Pfam" id="PF12019">
    <property type="entry name" value="GspH"/>
    <property type="match status" value="1"/>
</dbReference>
<dbReference type="SUPFAM" id="SSF54523">
    <property type="entry name" value="Pili subunits"/>
    <property type="match status" value="1"/>
</dbReference>
<dbReference type="AlphaFoldDB" id="A0A1I1QRV1"/>
<reference evidence="13 14" key="1">
    <citation type="submission" date="2016-10" db="EMBL/GenBank/DDBJ databases">
        <authorList>
            <person name="de Groot N.N."/>
        </authorList>
    </citation>
    <scope>NUCLEOTIDE SEQUENCE [LARGE SCALE GENOMIC DNA]</scope>
    <source>
        <strain evidence="13 14">DSM 6059</strain>
    </source>
</reference>
<dbReference type="InterPro" id="IPR022346">
    <property type="entry name" value="T2SS_GspH"/>
</dbReference>
<dbReference type="STRING" id="1123010.SAMN02745724_03995"/>
<evidence type="ECO:0000256" key="9">
    <source>
        <dbReference type="ARBA" id="ARBA00025772"/>
    </source>
</evidence>
<keyword evidence="8 11" id="KW-0472">Membrane</keyword>
<evidence type="ECO:0000256" key="10">
    <source>
        <dbReference type="ARBA" id="ARBA00030775"/>
    </source>
</evidence>
<proteinExistence type="inferred from homology"/>
<evidence type="ECO:0000256" key="11">
    <source>
        <dbReference type="SAM" id="Phobius"/>
    </source>
</evidence>